<keyword evidence="3" id="KW-0028">Amino-acid biosynthesis</keyword>
<dbReference type="NCBIfam" id="NF002111">
    <property type="entry name" value="PRK00951.2-1"/>
    <property type="match status" value="1"/>
</dbReference>
<dbReference type="InterPro" id="IPR020568">
    <property type="entry name" value="Ribosomal_Su5_D2-typ_SF"/>
</dbReference>
<dbReference type="InterPro" id="IPR038494">
    <property type="entry name" value="IGPD_sf"/>
</dbReference>
<organism evidence="6">
    <name type="scientific">marine sediment metagenome</name>
    <dbReference type="NCBI Taxonomy" id="412755"/>
    <lineage>
        <taxon>unclassified sequences</taxon>
        <taxon>metagenomes</taxon>
        <taxon>ecological metagenomes</taxon>
    </lineage>
</organism>
<dbReference type="CDD" id="cd07914">
    <property type="entry name" value="IGPD"/>
    <property type="match status" value="1"/>
</dbReference>
<evidence type="ECO:0000256" key="5">
    <source>
        <dbReference type="ARBA" id="ARBA00023239"/>
    </source>
</evidence>
<dbReference type="InterPro" id="IPR020565">
    <property type="entry name" value="ImidazoleglycerP_deHydtase_CS"/>
</dbReference>
<dbReference type="PANTHER" id="PTHR23133">
    <property type="entry name" value="IMIDAZOLEGLYCEROL-PHOSPHATE DEHYDRATASE HIS7"/>
    <property type="match status" value="1"/>
</dbReference>
<reference evidence="6" key="1">
    <citation type="journal article" date="2015" name="Nature">
        <title>Complex archaea that bridge the gap between prokaryotes and eukaryotes.</title>
        <authorList>
            <person name="Spang A."/>
            <person name="Saw J.H."/>
            <person name="Jorgensen S.L."/>
            <person name="Zaremba-Niedzwiedzka K."/>
            <person name="Martijn J."/>
            <person name="Lind A.E."/>
            <person name="van Eijk R."/>
            <person name="Schleper C."/>
            <person name="Guy L."/>
            <person name="Ettema T.J."/>
        </authorList>
    </citation>
    <scope>NUCLEOTIDE SEQUENCE</scope>
</reference>
<evidence type="ECO:0000256" key="1">
    <source>
        <dbReference type="ARBA" id="ARBA00005047"/>
    </source>
</evidence>
<dbReference type="AlphaFoldDB" id="A0A0F9SWZ9"/>
<dbReference type="Gene3D" id="3.30.230.40">
    <property type="entry name" value="Imidazole glycerol phosphate dehydratase, domain 1"/>
    <property type="match status" value="2"/>
</dbReference>
<name>A0A0F9SWZ9_9ZZZZ</name>
<keyword evidence="5" id="KW-0456">Lyase</keyword>
<keyword evidence="4" id="KW-0368">Histidine biosynthesis</keyword>
<sequence>MIRQSIQERKTKESAVNIILNLDGSGIAKINSGIGFFDHMLNHIAVHGLFDIEVKVNGDLHVDAHHTIEDVGIVLGKAFHQAIGDKAGIVRIGHSYVPMDDALALVAIDFSNRPYSTIEIPWTGKYFGNKQSELIPVTLIEHFLQTFTVHANITLHVKVLSGKDDHHKAESVFKALGRALDKASRFDPKRKGDIPSTKGIL</sequence>
<dbReference type="PANTHER" id="PTHR23133:SF2">
    <property type="entry name" value="IMIDAZOLEGLYCEROL-PHOSPHATE DEHYDRATASE"/>
    <property type="match status" value="1"/>
</dbReference>
<gene>
    <name evidence="6" type="ORF">LCGC14_0800490</name>
</gene>
<dbReference type="InterPro" id="IPR000807">
    <property type="entry name" value="ImidazoleglycerolP_deHydtase"/>
</dbReference>
<evidence type="ECO:0000256" key="3">
    <source>
        <dbReference type="ARBA" id="ARBA00022605"/>
    </source>
</evidence>
<comment type="caution">
    <text evidence="6">The sequence shown here is derived from an EMBL/GenBank/DDBJ whole genome shotgun (WGS) entry which is preliminary data.</text>
</comment>
<proteinExistence type="inferred from homology"/>
<dbReference type="SUPFAM" id="SSF54211">
    <property type="entry name" value="Ribosomal protein S5 domain 2-like"/>
    <property type="match status" value="2"/>
</dbReference>
<accession>A0A0F9SWZ9</accession>
<dbReference type="UniPathway" id="UPA00031">
    <property type="reaction ID" value="UER00011"/>
</dbReference>
<protein>
    <recommendedName>
        <fullName evidence="2">Imidazoleglycerol-phosphate dehydratase</fullName>
    </recommendedName>
</protein>
<dbReference type="GO" id="GO:0000105">
    <property type="term" value="P:L-histidine biosynthetic process"/>
    <property type="evidence" value="ECO:0007669"/>
    <property type="project" value="UniProtKB-UniPathway"/>
</dbReference>
<dbReference type="PROSITE" id="PS00955">
    <property type="entry name" value="IGP_DEHYDRATASE_2"/>
    <property type="match status" value="1"/>
</dbReference>
<evidence type="ECO:0000256" key="2">
    <source>
        <dbReference type="ARBA" id="ARBA00016664"/>
    </source>
</evidence>
<dbReference type="Pfam" id="PF00475">
    <property type="entry name" value="IGPD"/>
    <property type="match status" value="1"/>
</dbReference>
<evidence type="ECO:0000256" key="4">
    <source>
        <dbReference type="ARBA" id="ARBA00023102"/>
    </source>
</evidence>
<evidence type="ECO:0000313" key="6">
    <source>
        <dbReference type="EMBL" id="KKN33763.1"/>
    </source>
</evidence>
<dbReference type="FunFam" id="3.30.230.40:FF:000001">
    <property type="entry name" value="Imidazoleglycerol-phosphate dehydratase HisB"/>
    <property type="match status" value="1"/>
</dbReference>
<dbReference type="HAMAP" id="MF_00076">
    <property type="entry name" value="HisB"/>
    <property type="match status" value="1"/>
</dbReference>
<comment type="pathway">
    <text evidence="1">Amino-acid biosynthesis; L-histidine biosynthesis; L-histidine from 5-phospho-alpha-D-ribose 1-diphosphate: step 6/9.</text>
</comment>
<dbReference type="NCBIfam" id="NF002114">
    <property type="entry name" value="PRK00951.2-4"/>
    <property type="match status" value="1"/>
</dbReference>
<dbReference type="EMBL" id="LAZR01002153">
    <property type="protein sequence ID" value="KKN33763.1"/>
    <property type="molecule type" value="Genomic_DNA"/>
</dbReference>
<dbReference type="FunFam" id="3.30.230.40:FF:000003">
    <property type="entry name" value="Imidazoleglycerol-phosphate dehydratase HisB"/>
    <property type="match status" value="1"/>
</dbReference>
<dbReference type="PROSITE" id="PS00954">
    <property type="entry name" value="IGP_DEHYDRATASE_1"/>
    <property type="match status" value="1"/>
</dbReference>
<dbReference type="GO" id="GO:0004424">
    <property type="term" value="F:imidazoleglycerol-phosphate dehydratase activity"/>
    <property type="evidence" value="ECO:0007669"/>
    <property type="project" value="InterPro"/>
</dbReference>